<proteinExistence type="predicted"/>
<gene>
    <name evidence="2" type="ORF">JZ751_020260</name>
</gene>
<protein>
    <submittedName>
        <fullName evidence="2">Uncharacterized protein</fullName>
    </submittedName>
</protein>
<feature type="region of interest" description="Disordered" evidence="1">
    <location>
        <begin position="40"/>
        <end position="66"/>
    </location>
</feature>
<dbReference type="EMBL" id="JAFBMS010000386">
    <property type="protein sequence ID" value="KAG9331102.1"/>
    <property type="molecule type" value="Genomic_DNA"/>
</dbReference>
<sequence>MLCFAVSGEMLVGAVAESTQSVSRKTFFLWGIYRQRGAKHMTRPTVPPGRQGGDENGGRDEGVDIDPWEDADYTIYKFTDRFGFLHEKELPTPSAIEEKVSSEDINRTQTLAQGSLFSCEISYSFPLPSQ</sequence>
<dbReference type="AlphaFoldDB" id="A0A8T2N091"/>
<organism evidence="2 3">
    <name type="scientific">Albula glossodonta</name>
    <name type="common">roundjaw bonefish</name>
    <dbReference type="NCBI Taxonomy" id="121402"/>
    <lineage>
        <taxon>Eukaryota</taxon>
        <taxon>Metazoa</taxon>
        <taxon>Chordata</taxon>
        <taxon>Craniata</taxon>
        <taxon>Vertebrata</taxon>
        <taxon>Euteleostomi</taxon>
        <taxon>Actinopterygii</taxon>
        <taxon>Neopterygii</taxon>
        <taxon>Teleostei</taxon>
        <taxon>Albuliformes</taxon>
        <taxon>Albulidae</taxon>
        <taxon>Albula</taxon>
    </lineage>
</organism>
<keyword evidence="3" id="KW-1185">Reference proteome</keyword>
<evidence type="ECO:0000313" key="2">
    <source>
        <dbReference type="EMBL" id="KAG9331102.1"/>
    </source>
</evidence>
<dbReference type="OrthoDB" id="8951338at2759"/>
<dbReference type="Proteomes" id="UP000824540">
    <property type="component" value="Unassembled WGS sequence"/>
</dbReference>
<feature type="compositionally biased region" description="Basic and acidic residues" evidence="1">
    <location>
        <begin position="52"/>
        <end position="62"/>
    </location>
</feature>
<evidence type="ECO:0000313" key="3">
    <source>
        <dbReference type="Proteomes" id="UP000824540"/>
    </source>
</evidence>
<accession>A0A8T2N091</accession>
<reference evidence="2" key="1">
    <citation type="thesis" date="2021" institute="BYU ScholarsArchive" country="Provo, UT, USA">
        <title>Applications of and Algorithms for Genome Assembly and Genomic Analyses with an Emphasis on Marine Teleosts.</title>
        <authorList>
            <person name="Pickett B.D."/>
        </authorList>
    </citation>
    <scope>NUCLEOTIDE SEQUENCE</scope>
    <source>
        <strain evidence="2">HI-2016</strain>
    </source>
</reference>
<comment type="caution">
    <text evidence="2">The sequence shown here is derived from an EMBL/GenBank/DDBJ whole genome shotgun (WGS) entry which is preliminary data.</text>
</comment>
<name>A0A8T2N091_9TELE</name>
<evidence type="ECO:0000256" key="1">
    <source>
        <dbReference type="SAM" id="MobiDB-lite"/>
    </source>
</evidence>